<feature type="region of interest" description="Disordered" evidence="1">
    <location>
        <begin position="82"/>
        <end position="107"/>
    </location>
</feature>
<reference evidence="2 3" key="1">
    <citation type="submission" date="2019-04" db="EMBL/GenBank/DDBJ databases">
        <title>An improved genome assembly and genetic linkage map for asparagus bean, Vigna unguiculata ssp. sesquipedialis.</title>
        <authorList>
            <person name="Xia Q."/>
            <person name="Zhang R."/>
            <person name="Dong Y."/>
        </authorList>
    </citation>
    <scope>NUCLEOTIDE SEQUENCE [LARGE SCALE GENOMIC DNA]</scope>
    <source>
        <tissue evidence="2">Leaf</tissue>
    </source>
</reference>
<protein>
    <submittedName>
        <fullName evidence="2">Uncharacterized protein</fullName>
    </submittedName>
</protein>
<feature type="compositionally biased region" description="Polar residues" evidence="1">
    <location>
        <begin position="95"/>
        <end position="107"/>
    </location>
</feature>
<dbReference type="Proteomes" id="UP000501690">
    <property type="component" value="Linkage Group LG2"/>
</dbReference>
<proteinExistence type="predicted"/>
<keyword evidence="3" id="KW-1185">Reference proteome</keyword>
<organism evidence="2 3">
    <name type="scientific">Vigna unguiculata</name>
    <name type="common">Cowpea</name>
    <dbReference type="NCBI Taxonomy" id="3917"/>
    <lineage>
        <taxon>Eukaryota</taxon>
        <taxon>Viridiplantae</taxon>
        <taxon>Streptophyta</taxon>
        <taxon>Embryophyta</taxon>
        <taxon>Tracheophyta</taxon>
        <taxon>Spermatophyta</taxon>
        <taxon>Magnoliopsida</taxon>
        <taxon>eudicotyledons</taxon>
        <taxon>Gunneridae</taxon>
        <taxon>Pentapetalae</taxon>
        <taxon>rosids</taxon>
        <taxon>fabids</taxon>
        <taxon>Fabales</taxon>
        <taxon>Fabaceae</taxon>
        <taxon>Papilionoideae</taxon>
        <taxon>50 kb inversion clade</taxon>
        <taxon>NPAAA clade</taxon>
        <taxon>indigoferoid/millettioid clade</taxon>
        <taxon>Phaseoleae</taxon>
        <taxon>Vigna</taxon>
    </lineage>
</organism>
<sequence length="107" mass="11985">MRAIYLDPSVRATTHTLTLTTLANSSHNSRVPRVHPPSRATTQEISFRAITQGMPRVYPISRATTQGISFRATTQGMLQQSSSLRFHPKPRRPCTSKSPSNYLTMDQ</sequence>
<accession>A0A4D6L673</accession>
<name>A0A4D6L673_VIGUN</name>
<evidence type="ECO:0000313" key="3">
    <source>
        <dbReference type="Proteomes" id="UP000501690"/>
    </source>
</evidence>
<evidence type="ECO:0000256" key="1">
    <source>
        <dbReference type="SAM" id="MobiDB-lite"/>
    </source>
</evidence>
<gene>
    <name evidence="2" type="ORF">DEO72_LG2g4353</name>
</gene>
<evidence type="ECO:0000313" key="2">
    <source>
        <dbReference type="EMBL" id="QCD84003.1"/>
    </source>
</evidence>
<dbReference type="AlphaFoldDB" id="A0A4D6L673"/>
<dbReference type="EMBL" id="CP039346">
    <property type="protein sequence ID" value="QCD84003.1"/>
    <property type="molecule type" value="Genomic_DNA"/>
</dbReference>